<keyword evidence="8 12" id="KW-0067">ATP-binding</keyword>
<evidence type="ECO:0000256" key="8">
    <source>
        <dbReference type="ARBA" id="ARBA00022840"/>
    </source>
</evidence>
<dbReference type="InterPro" id="IPR000719">
    <property type="entry name" value="Prot_kinase_dom"/>
</dbReference>
<evidence type="ECO:0000256" key="11">
    <source>
        <dbReference type="ARBA" id="ARBA00048679"/>
    </source>
</evidence>
<name>A0A3M7SL39_BRAPC</name>
<dbReference type="AlphaFoldDB" id="A0A3M7SL39"/>
<feature type="domain" description="Protein kinase" evidence="14">
    <location>
        <begin position="45"/>
        <end position="372"/>
    </location>
</feature>
<dbReference type="PROSITE" id="PS00108">
    <property type="entry name" value="PROTEIN_KINASE_ST"/>
    <property type="match status" value="1"/>
</dbReference>
<sequence>MSSLLARAPRASVESLEDLGDILNDKCIVKEEPLLEPTFEYKGYYRFGKILGKGSFGTVVEAFRKIDDKPIALKFFQKNAIHKWIPEASVLDSKVDFNLISKSDFFSSFDKNRLIPSEVACLLRASKLDGIVKILDYIPQNDEINLTQEYDSSSSEILDSEARDNSLICIVLERDPEEICFFDYLFQMDYLDEDEARIIFKQIVDTSFNLLLNFIFHGDLKSENILINPRTKKIKIIDFGSAQINDINSAHESASRMSKRGSFSKCKSQSVMTKPVRTFRGTHLYKPPEFILNHCFYPRPSTVWTYGIILYDMLCGHFPFDKDSDILTHQDKEIEFKRTDLSESLKDLVKKCLAFYVADRIVIENVLTHSWLNG</sequence>
<keyword evidence="6 12" id="KW-0547">Nucleotide-binding</keyword>
<dbReference type="EMBL" id="REGN01001210">
    <property type="protein sequence ID" value="RNA36228.1"/>
    <property type="molecule type" value="Genomic_DNA"/>
</dbReference>
<dbReference type="Proteomes" id="UP000276133">
    <property type="component" value="Unassembled WGS sequence"/>
</dbReference>
<accession>A0A3M7SL39</accession>
<comment type="subcellular location">
    <subcellularLocation>
        <location evidence="1">Host cytoplasm</location>
    </subcellularLocation>
</comment>
<dbReference type="SMART" id="SM00220">
    <property type="entry name" value="S_TKc"/>
    <property type="match status" value="1"/>
</dbReference>
<reference evidence="15 16" key="1">
    <citation type="journal article" date="2018" name="Sci. Rep.">
        <title>Genomic signatures of local adaptation to the degree of environmental predictability in rotifers.</title>
        <authorList>
            <person name="Franch-Gras L."/>
            <person name="Hahn C."/>
            <person name="Garcia-Roger E.M."/>
            <person name="Carmona M.J."/>
            <person name="Serra M."/>
            <person name="Gomez A."/>
        </authorList>
    </citation>
    <scope>NUCLEOTIDE SEQUENCE [LARGE SCALE GENOMIC DNA]</scope>
    <source>
        <strain evidence="15">HYR1</strain>
    </source>
</reference>
<dbReference type="GO" id="GO:0004674">
    <property type="term" value="F:protein serine/threonine kinase activity"/>
    <property type="evidence" value="ECO:0007669"/>
    <property type="project" value="UniProtKB-KW"/>
</dbReference>
<evidence type="ECO:0000256" key="1">
    <source>
        <dbReference type="ARBA" id="ARBA00004192"/>
    </source>
</evidence>
<keyword evidence="7 15" id="KW-0418">Kinase</keyword>
<comment type="catalytic activity">
    <reaction evidence="10">
        <text>L-threonyl-[protein] + ATP = O-phospho-L-threonyl-[protein] + ADP + H(+)</text>
        <dbReference type="Rhea" id="RHEA:46608"/>
        <dbReference type="Rhea" id="RHEA-COMP:11060"/>
        <dbReference type="Rhea" id="RHEA-COMP:11605"/>
        <dbReference type="ChEBI" id="CHEBI:15378"/>
        <dbReference type="ChEBI" id="CHEBI:30013"/>
        <dbReference type="ChEBI" id="CHEBI:30616"/>
        <dbReference type="ChEBI" id="CHEBI:61977"/>
        <dbReference type="ChEBI" id="CHEBI:456216"/>
        <dbReference type="EC" id="2.7.11.1"/>
    </reaction>
</comment>
<dbReference type="InterPro" id="IPR008271">
    <property type="entry name" value="Ser/Thr_kinase_AS"/>
</dbReference>
<feature type="binding site" evidence="12">
    <location>
        <position position="74"/>
    </location>
    <ligand>
        <name>ATP</name>
        <dbReference type="ChEBI" id="CHEBI:30616"/>
    </ligand>
</feature>
<keyword evidence="4 13" id="KW-0723">Serine/threonine-protein kinase</keyword>
<dbReference type="InterPro" id="IPR011009">
    <property type="entry name" value="Kinase-like_dom_sf"/>
</dbReference>
<evidence type="ECO:0000313" key="15">
    <source>
        <dbReference type="EMBL" id="RNA36228.1"/>
    </source>
</evidence>
<comment type="caution">
    <text evidence="15">The sequence shown here is derived from an EMBL/GenBank/DDBJ whole genome shotgun (WGS) entry which is preliminary data.</text>
</comment>
<dbReference type="PROSITE" id="PS50011">
    <property type="entry name" value="PROTEIN_KINASE_DOM"/>
    <property type="match status" value="1"/>
</dbReference>
<keyword evidence="9" id="KW-1035">Host cytoplasm</keyword>
<evidence type="ECO:0000256" key="5">
    <source>
        <dbReference type="ARBA" id="ARBA00022679"/>
    </source>
</evidence>
<keyword evidence="16" id="KW-1185">Reference proteome</keyword>
<dbReference type="Gene3D" id="1.10.510.10">
    <property type="entry name" value="Transferase(Phosphotransferase) domain 1"/>
    <property type="match status" value="1"/>
</dbReference>
<dbReference type="GO" id="GO:0005524">
    <property type="term" value="F:ATP binding"/>
    <property type="evidence" value="ECO:0007669"/>
    <property type="project" value="UniProtKB-UniRule"/>
</dbReference>
<comment type="catalytic activity">
    <reaction evidence="11">
        <text>L-seryl-[protein] + ATP = O-phospho-L-seryl-[protein] + ADP + H(+)</text>
        <dbReference type="Rhea" id="RHEA:17989"/>
        <dbReference type="Rhea" id="RHEA-COMP:9863"/>
        <dbReference type="Rhea" id="RHEA-COMP:11604"/>
        <dbReference type="ChEBI" id="CHEBI:15378"/>
        <dbReference type="ChEBI" id="CHEBI:29999"/>
        <dbReference type="ChEBI" id="CHEBI:30616"/>
        <dbReference type="ChEBI" id="CHEBI:83421"/>
        <dbReference type="ChEBI" id="CHEBI:456216"/>
        <dbReference type="EC" id="2.7.11.1"/>
    </reaction>
</comment>
<organism evidence="15 16">
    <name type="scientific">Brachionus plicatilis</name>
    <name type="common">Marine rotifer</name>
    <name type="synonym">Brachionus muelleri</name>
    <dbReference type="NCBI Taxonomy" id="10195"/>
    <lineage>
        <taxon>Eukaryota</taxon>
        <taxon>Metazoa</taxon>
        <taxon>Spiralia</taxon>
        <taxon>Gnathifera</taxon>
        <taxon>Rotifera</taxon>
        <taxon>Eurotatoria</taxon>
        <taxon>Monogononta</taxon>
        <taxon>Pseudotrocha</taxon>
        <taxon>Ploima</taxon>
        <taxon>Brachionidae</taxon>
        <taxon>Brachionus</taxon>
    </lineage>
</organism>
<evidence type="ECO:0000256" key="9">
    <source>
        <dbReference type="ARBA" id="ARBA00023200"/>
    </source>
</evidence>
<evidence type="ECO:0000256" key="6">
    <source>
        <dbReference type="ARBA" id="ARBA00022741"/>
    </source>
</evidence>
<dbReference type="PROSITE" id="PS00107">
    <property type="entry name" value="PROTEIN_KINASE_ATP"/>
    <property type="match status" value="1"/>
</dbReference>
<dbReference type="Gene3D" id="3.30.200.20">
    <property type="entry name" value="Phosphorylase Kinase, domain 1"/>
    <property type="match status" value="1"/>
</dbReference>
<dbReference type="InterPro" id="IPR051138">
    <property type="entry name" value="PIM_Ser/Thr_kinase"/>
</dbReference>
<evidence type="ECO:0000256" key="2">
    <source>
        <dbReference type="ARBA" id="ARBA00012513"/>
    </source>
</evidence>
<dbReference type="GO" id="GO:0005737">
    <property type="term" value="C:cytoplasm"/>
    <property type="evidence" value="ECO:0007669"/>
    <property type="project" value="TreeGrafter"/>
</dbReference>
<evidence type="ECO:0000256" key="10">
    <source>
        <dbReference type="ARBA" id="ARBA00047899"/>
    </source>
</evidence>
<evidence type="ECO:0000256" key="13">
    <source>
        <dbReference type="RuleBase" id="RU000304"/>
    </source>
</evidence>
<evidence type="ECO:0000256" key="12">
    <source>
        <dbReference type="PROSITE-ProRule" id="PRU10141"/>
    </source>
</evidence>
<protein>
    <recommendedName>
        <fullName evidence="3">Serine/threonine-protein kinase 1</fullName>
        <ecNumber evidence="2">2.7.11.1</ecNumber>
    </recommendedName>
</protein>
<dbReference type="Pfam" id="PF00069">
    <property type="entry name" value="Pkinase"/>
    <property type="match status" value="1"/>
</dbReference>
<dbReference type="EC" id="2.7.11.1" evidence="2"/>
<proteinExistence type="inferred from homology"/>
<dbReference type="PANTHER" id="PTHR22984:SF25">
    <property type="entry name" value="PROTEIN KINASE DOMAIN-CONTAINING PROTEIN"/>
    <property type="match status" value="1"/>
</dbReference>
<evidence type="ECO:0000256" key="7">
    <source>
        <dbReference type="ARBA" id="ARBA00022777"/>
    </source>
</evidence>
<evidence type="ECO:0000313" key="16">
    <source>
        <dbReference type="Proteomes" id="UP000276133"/>
    </source>
</evidence>
<evidence type="ECO:0000256" key="4">
    <source>
        <dbReference type="ARBA" id="ARBA00022527"/>
    </source>
</evidence>
<keyword evidence="5" id="KW-0808">Transferase</keyword>
<dbReference type="GO" id="GO:0030430">
    <property type="term" value="C:host cell cytoplasm"/>
    <property type="evidence" value="ECO:0007669"/>
    <property type="project" value="UniProtKB-SubCell"/>
</dbReference>
<comment type="similarity">
    <text evidence="13">Belongs to the protein kinase superfamily.</text>
</comment>
<evidence type="ECO:0000259" key="14">
    <source>
        <dbReference type="PROSITE" id="PS50011"/>
    </source>
</evidence>
<dbReference type="STRING" id="10195.A0A3M7SL39"/>
<dbReference type="OrthoDB" id="10252171at2759"/>
<dbReference type="InterPro" id="IPR017441">
    <property type="entry name" value="Protein_kinase_ATP_BS"/>
</dbReference>
<gene>
    <name evidence="15" type="ORF">BpHYR1_049125</name>
</gene>
<evidence type="ECO:0000256" key="3">
    <source>
        <dbReference type="ARBA" id="ARBA00016885"/>
    </source>
</evidence>
<dbReference type="PANTHER" id="PTHR22984">
    <property type="entry name" value="SERINE/THREONINE-PROTEIN KINASE PIM"/>
    <property type="match status" value="1"/>
</dbReference>
<dbReference type="SUPFAM" id="SSF56112">
    <property type="entry name" value="Protein kinase-like (PK-like)"/>
    <property type="match status" value="1"/>
</dbReference>